<dbReference type="InterPro" id="IPR046200">
    <property type="entry name" value="DUF6233"/>
</dbReference>
<dbReference type="Pfam" id="PF19746">
    <property type="entry name" value="DUF6233"/>
    <property type="match status" value="1"/>
</dbReference>
<evidence type="ECO:0000313" key="2">
    <source>
        <dbReference type="Proteomes" id="UP001499895"/>
    </source>
</evidence>
<dbReference type="Proteomes" id="UP001499895">
    <property type="component" value="Unassembled WGS sequence"/>
</dbReference>
<accession>A0ABN1A0A9</accession>
<organism evidence="1 2">
    <name type="scientific">Streptomyces stramineus</name>
    <dbReference type="NCBI Taxonomy" id="173861"/>
    <lineage>
        <taxon>Bacteria</taxon>
        <taxon>Bacillati</taxon>
        <taxon>Actinomycetota</taxon>
        <taxon>Actinomycetes</taxon>
        <taxon>Kitasatosporales</taxon>
        <taxon>Streptomycetaceae</taxon>
        <taxon>Streptomyces</taxon>
    </lineage>
</organism>
<comment type="caution">
    <text evidence="1">The sequence shown here is derived from an EMBL/GenBank/DDBJ whole genome shotgun (WGS) entry which is preliminary data.</text>
</comment>
<protein>
    <submittedName>
        <fullName evidence="1">Uncharacterized protein</fullName>
    </submittedName>
</protein>
<sequence>MLWVTRAVCPISAAPRARGGGTSIRGMDGIPRDQLPRALVCLEGDQVIEVRVTRRRHFRGEWWYDLLVRLPSRRDTPRGPVPDVKEVEFSARHPDVQPIEGEDYAVLDPPPADERRRWRISEAPPGSAYEVVVHRLDCAQGALSQKLATDREALRMLADPEEAVTCAICRPENVLGHLFG</sequence>
<proteinExistence type="predicted"/>
<evidence type="ECO:0000313" key="1">
    <source>
        <dbReference type="EMBL" id="GAA0464411.1"/>
    </source>
</evidence>
<dbReference type="EMBL" id="BAAAHB010000026">
    <property type="protein sequence ID" value="GAA0464411.1"/>
    <property type="molecule type" value="Genomic_DNA"/>
</dbReference>
<name>A0ABN1A0A9_9ACTN</name>
<gene>
    <name evidence="1" type="ORF">GCM10009544_28450</name>
</gene>
<reference evidence="1 2" key="1">
    <citation type="journal article" date="2019" name="Int. J. Syst. Evol. Microbiol.">
        <title>The Global Catalogue of Microorganisms (GCM) 10K type strain sequencing project: providing services to taxonomists for standard genome sequencing and annotation.</title>
        <authorList>
            <consortium name="The Broad Institute Genomics Platform"/>
            <consortium name="The Broad Institute Genome Sequencing Center for Infectious Disease"/>
            <person name="Wu L."/>
            <person name="Ma J."/>
        </authorList>
    </citation>
    <scope>NUCLEOTIDE SEQUENCE [LARGE SCALE GENOMIC DNA]</scope>
    <source>
        <strain evidence="1 2">JCM 10649</strain>
    </source>
</reference>
<keyword evidence="2" id="KW-1185">Reference proteome</keyword>